<evidence type="ECO:0000313" key="2">
    <source>
        <dbReference type="EMBL" id="BDI15530.1"/>
    </source>
</evidence>
<dbReference type="EMBL" id="AP025732">
    <property type="protein sequence ID" value="BDI15530.1"/>
    <property type="molecule type" value="Genomic_DNA"/>
</dbReference>
<dbReference type="Pfam" id="PF13180">
    <property type="entry name" value="PDZ_2"/>
    <property type="match status" value="1"/>
</dbReference>
<feature type="domain" description="PDZ" evidence="1">
    <location>
        <begin position="13"/>
        <end position="83"/>
    </location>
</feature>
<organism evidence="2 3">
    <name type="scientific">Nostoc cf. commune SO-36</name>
    <dbReference type="NCBI Taxonomy" id="449208"/>
    <lineage>
        <taxon>Bacteria</taxon>
        <taxon>Bacillati</taxon>
        <taxon>Cyanobacteriota</taxon>
        <taxon>Cyanophyceae</taxon>
        <taxon>Nostocales</taxon>
        <taxon>Nostocaceae</taxon>
        <taxon>Nostoc</taxon>
    </lineage>
</organism>
<reference evidence="2" key="1">
    <citation type="submission" date="2022-04" db="EMBL/GenBank/DDBJ databases">
        <title>Complete genome sequence of a cyanobacterium, Nostoc sp. SO-36, isolated in Antarctica.</title>
        <authorList>
            <person name="Kanesaki Y."/>
            <person name="Effendi D."/>
            <person name="Sakamoto T."/>
            <person name="Ohtani S."/>
            <person name="Awai K."/>
        </authorList>
    </citation>
    <scope>NUCLEOTIDE SEQUENCE</scope>
    <source>
        <strain evidence="2">SO-36</strain>
    </source>
</reference>
<dbReference type="SUPFAM" id="SSF50156">
    <property type="entry name" value="PDZ domain-like"/>
    <property type="match status" value="1"/>
</dbReference>
<dbReference type="SMART" id="SM00228">
    <property type="entry name" value="PDZ"/>
    <property type="match status" value="1"/>
</dbReference>
<evidence type="ECO:0000259" key="1">
    <source>
        <dbReference type="SMART" id="SM00228"/>
    </source>
</evidence>
<name>A0ABN6PZJ3_NOSCO</name>
<keyword evidence="3" id="KW-1185">Reference proteome</keyword>
<sequence>MWECNLYAYQNNLKTALNLSSATGVIVVNVEASGPAEKAGVLLGDVLVTFDGVTVGDTGDVLALLNSSDRIGKAVNVQVVRGGVLVELAIAVGERSTKEE</sequence>
<evidence type="ECO:0000313" key="3">
    <source>
        <dbReference type="Proteomes" id="UP001055453"/>
    </source>
</evidence>
<dbReference type="Gene3D" id="2.30.42.10">
    <property type="match status" value="1"/>
</dbReference>
<proteinExistence type="predicted"/>
<dbReference type="InterPro" id="IPR001478">
    <property type="entry name" value="PDZ"/>
</dbReference>
<dbReference type="Proteomes" id="UP001055453">
    <property type="component" value="Chromosome"/>
</dbReference>
<protein>
    <recommendedName>
        <fullName evidence="1">PDZ domain-containing protein</fullName>
    </recommendedName>
</protein>
<accession>A0ABN6PZJ3</accession>
<gene>
    <name evidence="2" type="ORF">ANSO36C_13320</name>
</gene>
<dbReference type="InterPro" id="IPR036034">
    <property type="entry name" value="PDZ_sf"/>
</dbReference>